<feature type="compositionally biased region" description="Basic and acidic residues" evidence="1">
    <location>
        <begin position="153"/>
        <end position="167"/>
    </location>
</feature>
<feature type="compositionally biased region" description="Polar residues" evidence="1">
    <location>
        <begin position="207"/>
        <end position="229"/>
    </location>
</feature>
<organism evidence="2">
    <name type="scientific">viral metagenome</name>
    <dbReference type="NCBI Taxonomy" id="1070528"/>
    <lineage>
        <taxon>unclassified sequences</taxon>
        <taxon>metagenomes</taxon>
        <taxon>organismal metagenomes</taxon>
    </lineage>
</organism>
<feature type="region of interest" description="Disordered" evidence="1">
    <location>
        <begin position="204"/>
        <end position="239"/>
    </location>
</feature>
<proteinExistence type="predicted"/>
<evidence type="ECO:0000313" key="3">
    <source>
        <dbReference type="EMBL" id="QJA94025.1"/>
    </source>
</evidence>
<name>A0A6H1ZF26_9ZZZZ</name>
<gene>
    <name evidence="3" type="ORF">MM415B04024_0005</name>
    <name evidence="2" type="ORF">TM448A00336_0003</name>
    <name evidence="4" type="ORF">TM448B00512_0014</name>
</gene>
<accession>A0A6H1ZF26</accession>
<dbReference type="AlphaFoldDB" id="A0A6H1ZF26"/>
<evidence type="ECO:0000313" key="2">
    <source>
        <dbReference type="EMBL" id="QJA46154.1"/>
    </source>
</evidence>
<dbReference type="EMBL" id="MT144628">
    <property type="protein sequence ID" value="QJH95747.1"/>
    <property type="molecule type" value="Genomic_DNA"/>
</dbReference>
<dbReference type="EMBL" id="MT144004">
    <property type="protein sequence ID" value="QJA46154.1"/>
    <property type="molecule type" value="Genomic_DNA"/>
</dbReference>
<dbReference type="EMBL" id="MT143197">
    <property type="protein sequence ID" value="QJA94025.1"/>
    <property type="molecule type" value="Genomic_DNA"/>
</dbReference>
<sequence>MSDESKALAKVETQRALSAPMPVYSGEQMGQALEAYKGIQSALDQKMPDQILEIGTGKNKKLFRKKGYWRAVRLAFAIDLEMVSEELIKVPAPIGLEYAMPQGDWGYIVTYRATSSDGRSMVGDGSCMASEKLVIEKDWSEWRAGGKQGKVKSVMDKDGNPKIDKQQSADNATVHNVRAHAHTRAKNRAIADLVGFGEVSAEELPTTARSGGDNSASNQRPAQRQQANGKQDKPADVSPSVAKFHEWRGIIEDNIGKQAARDIFNKVQAWNGGKDKTNAVTVDAWIALCDAINLHGATLATIDEILHISTPGSLDDVVANLADWVAQPDPDGQPPGGAYGNE</sequence>
<reference evidence="2" key="1">
    <citation type="submission" date="2020-03" db="EMBL/GenBank/DDBJ databases">
        <title>The deep terrestrial virosphere.</title>
        <authorList>
            <person name="Holmfeldt K."/>
            <person name="Nilsson E."/>
            <person name="Simone D."/>
            <person name="Lopez-Fernandez M."/>
            <person name="Wu X."/>
            <person name="de Brujin I."/>
            <person name="Lundin D."/>
            <person name="Andersson A."/>
            <person name="Bertilsson S."/>
            <person name="Dopson M."/>
        </authorList>
    </citation>
    <scope>NUCLEOTIDE SEQUENCE</scope>
    <source>
        <strain evidence="3">MM415B04024</strain>
        <strain evidence="2">TM448A00336</strain>
        <strain evidence="4">TM448B00512</strain>
    </source>
</reference>
<evidence type="ECO:0000313" key="4">
    <source>
        <dbReference type="EMBL" id="QJH95747.1"/>
    </source>
</evidence>
<feature type="region of interest" description="Disordered" evidence="1">
    <location>
        <begin position="146"/>
        <end position="173"/>
    </location>
</feature>
<evidence type="ECO:0000256" key="1">
    <source>
        <dbReference type="SAM" id="MobiDB-lite"/>
    </source>
</evidence>
<protein>
    <submittedName>
        <fullName evidence="2">Uncharacterized protein</fullName>
    </submittedName>
</protein>